<dbReference type="AlphaFoldDB" id="A0A915L6I1"/>
<proteinExistence type="predicted"/>
<name>A0A915L6I1_ROMCU</name>
<dbReference type="WBParaSite" id="nRc.2.0.1.t46392-RA">
    <property type="protein sequence ID" value="nRc.2.0.1.t46392-RA"/>
    <property type="gene ID" value="nRc.2.0.1.g46392"/>
</dbReference>
<reference evidence="2" key="1">
    <citation type="submission" date="2022-11" db="UniProtKB">
        <authorList>
            <consortium name="WormBaseParasite"/>
        </authorList>
    </citation>
    <scope>IDENTIFICATION</scope>
</reference>
<evidence type="ECO:0000313" key="2">
    <source>
        <dbReference type="WBParaSite" id="nRc.2.0.1.t46392-RA"/>
    </source>
</evidence>
<keyword evidence="1" id="KW-1185">Reference proteome</keyword>
<organism evidence="1 2">
    <name type="scientific">Romanomermis culicivorax</name>
    <name type="common">Nematode worm</name>
    <dbReference type="NCBI Taxonomy" id="13658"/>
    <lineage>
        <taxon>Eukaryota</taxon>
        <taxon>Metazoa</taxon>
        <taxon>Ecdysozoa</taxon>
        <taxon>Nematoda</taxon>
        <taxon>Enoplea</taxon>
        <taxon>Dorylaimia</taxon>
        <taxon>Mermithida</taxon>
        <taxon>Mermithoidea</taxon>
        <taxon>Mermithidae</taxon>
        <taxon>Romanomermis</taxon>
    </lineage>
</organism>
<sequence length="349" mass="40274">MDRISNKAKEKYKRMLKIIVFGSIFSLFSSESTTANECCFFDARLEQSIFTRSRSGNSFNGVMTLRFSTIQFWDFPTFRLSRDFIEQRKAEKTGLRHLDKSSTQTEYLAVSCTFSTCESQVNVVTFNKIPEHSDMVIQLKKKSKLRIMLQKHNVNQHLQLRFPRYHLSIQYFSMTIVSPHTKRDPTKANFNIDRIAIPFMRNVQPIRRTKNGLSLKKLWIELMPDGRKMIKYLHHDISGEIWYDNRCIQQSKVLNPHLILPPSENGLRNGLSRYFEDTVSVSSSTTSPGATSCGKSAVKYDLGSSTGKITEKIHSHHAVEFDSPSRSNPSLINRHNFQELLCFENKANT</sequence>
<protein>
    <submittedName>
        <fullName evidence="2">Uncharacterized protein</fullName>
    </submittedName>
</protein>
<dbReference type="Proteomes" id="UP000887565">
    <property type="component" value="Unplaced"/>
</dbReference>
<accession>A0A915L6I1</accession>
<evidence type="ECO:0000313" key="1">
    <source>
        <dbReference type="Proteomes" id="UP000887565"/>
    </source>
</evidence>